<dbReference type="InterPro" id="IPR015422">
    <property type="entry name" value="PyrdxlP-dep_Trfase_small"/>
</dbReference>
<evidence type="ECO:0000313" key="7">
    <source>
        <dbReference type="Proteomes" id="UP000253782"/>
    </source>
</evidence>
<comment type="caution">
    <text evidence="6">The sequence shown here is derived from an EMBL/GenBank/DDBJ whole genome shotgun (WGS) entry which is preliminary data.</text>
</comment>
<proteinExistence type="predicted"/>
<gene>
    <name evidence="6" type="ORF">DVJ77_13855</name>
</gene>
<dbReference type="PANTHER" id="PTHR42790">
    <property type="entry name" value="AMINOTRANSFERASE"/>
    <property type="match status" value="1"/>
</dbReference>
<dbReference type="AlphaFoldDB" id="A0A369UMR1"/>
<evidence type="ECO:0000313" key="6">
    <source>
        <dbReference type="EMBL" id="RDD81365.1"/>
    </source>
</evidence>
<reference evidence="6 7" key="1">
    <citation type="submission" date="2018-07" db="EMBL/GenBank/DDBJ databases">
        <title>Dyella tabacisoli L4-6T, whole genome shotgun sequence.</title>
        <authorList>
            <person name="Zhou X.-K."/>
            <person name="Li W.-J."/>
            <person name="Duan Y.-Q."/>
        </authorList>
    </citation>
    <scope>NUCLEOTIDE SEQUENCE [LARGE SCALE GENOMIC DNA]</scope>
    <source>
        <strain evidence="6 7">L4-6</strain>
    </source>
</reference>
<evidence type="ECO:0000256" key="1">
    <source>
        <dbReference type="ARBA" id="ARBA00001933"/>
    </source>
</evidence>
<organism evidence="6 7">
    <name type="scientific">Dyella tabacisoli</name>
    <dbReference type="NCBI Taxonomy" id="2282381"/>
    <lineage>
        <taxon>Bacteria</taxon>
        <taxon>Pseudomonadati</taxon>
        <taxon>Pseudomonadota</taxon>
        <taxon>Gammaproteobacteria</taxon>
        <taxon>Lysobacterales</taxon>
        <taxon>Rhodanobacteraceae</taxon>
        <taxon>Dyella</taxon>
    </lineage>
</organism>
<accession>A0A369UMR1</accession>
<name>A0A369UMR1_9GAMM</name>
<feature type="domain" description="Aminotransferase class I/classII large" evidence="5">
    <location>
        <begin position="83"/>
        <end position="414"/>
    </location>
</feature>
<dbReference type="InterPro" id="IPR015424">
    <property type="entry name" value="PyrdxlP-dep_Trfase"/>
</dbReference>
<dbReference type="SUPFAM" id="SSF53383">
    <property type="entry name" value="PLP-dependent transferases"/>
    <property type="match status" value="1"/>
</dbReference>
<keyword evidence="2 6" id="KW-0032">Aminotransferase</keyword>
<dbReference type="InterPro" id="IPR015421">
    <property type="entry name" value="PyrdxlP-dep_Trfase_major"/>
</dbReference>
<keyword evidence="7" id="KW-1185">Reference proteome</keyword>
<evidence type="ECO:0000256" key="2">
    <source>
        <dbReference type="ARBA" id="ARBA00022576"/>
    </source>
</evidence>
<dbReference type="GO" id="GO:0030170">
    <property type="term" value="F:pyridoxal phosphate binding"/>
    <property type="evidence" value="ECO:0007669"/>
    <property type="project" value="InterPro"/>
</dbReference>
<dbReference type="Pfam" id="PF00155">
    <property type="entry name" value="Aminotran_1_2"/>
    <property type="match status" value="1"/>
</dbReference>
<dbReference type="InterPro" id="IPR050859">
    <property type="entry name" value="Class-I_PLP-dep_aminotransf"/>
</dbReference>
<dbReference type="OrthoDB" id="9804020at2"/>
<evidence type="ECO:0000256" key="4">
    <source>
        <dbReference type="ARBA" id="ARBA00022898"/>
    </source>
</evidence>
<dbReference type="GO" id="GO:0008483">
    <property type="term" value="F:transaminase activity"/>
    <property type="evidence" value="ECO:0007669"/>
    <property type="project" value="UniProtKB-KW"/>
</dbReference>
<dbReference type="GO" id="GO:1901605">
    <property type="term" value="P:alpha-amino acid metabolic process"/>
    <property type="evidence" value="ECO:0007669"/>
    <property type="project" value="TreeGrafter"/>
</dbReference>
<evidence type="ECO:0000259" key="5">
    <source>
        <dbReference type="Pfam" id="PF00155"/>
    </source>
</evidence>
<dbReference type="InterPro" id="IPR004839">
    <property type="entry name" value="Aminotransferase_I/II_large"/>
</dbReference>
<evidence type="ECO:0000256" key="3">
    <source>
        <dbReference type="ARBA" id="ARBA00022679"/>
    </source>
</evidence>
<keyword evidence="3 6" id="KW-0808">Transferase</keyword>
<dbReference type="EMBL" id="QQAH01000011">
    <property type="protein sequence ID" value="RDD81365.1"/>
    <property type="molecule type" value="Genomic_DNA"/>
</dbReference>
<comment type="cofactor">
    <cofactor evidence="1">
        <name>pyridoxal 5'-phosphate</name>
        <dbReference type="ChEBI" id="CHEBI:597326"/>
    </cofactor>
</comment>
<dbReference type="CDD" id="cd00609">
    <property type="entry name" value="AAT_like"/>
    <property type="match status" value="1"/>
</dbReference>
<sequence length="443" mass="47280">MQGNSMQPSSQATVMNFLNEVAGRFPTAISLAAGRPTERFFDRLQPSALLRALSRYEQYASGRGTKRDVMASLLQYGRTAGMIEELISAQLSRDEGVVATPDRLIVTAGCQEALALCLAALCPEPGDVALVCNPTYIGATGAADASGVAIVALPGNDDDLAASVAHTAGELRRQGRTARVLYVIPDFDNPTGRVIDEAQRVALLAVCAQQRIVVLEDNPYGMFRYDGQPVPPMAALDSAGSVIYLSTYSKTLCPALRVGSLTLPQTLFGDRTARMQLFEELTQRKSFLTVNTSQIAQAIVAGLLLEQDCSLRKWVQPAVDLYRDNRDTMLRQLDRVFAPLAGTIGWNRPDGGFFLSLDLPFRFDAEAVTACAVEHGVIVMPMAFFALDASQDRRIRLAFSSVDAAQIAAGVSALGAYIAQRIEQAEAAAGVAPALATAGAGSA</sequence>
<dbReference type="Gene3D" id="3.90.1150.10">
    <property type="entry name" value="Aspartate Aminotransferase, domain 1"/>
    <property type="match status" value="1"/>
</dbReference>
<dbReference type="Gene3D" id="3.40.640.10">
    <property type="entry name" value="Type I PLP-dependent aspartate aminotransferase-like (Major domain)"/>
    <property type="match status" value="1"/>
</dbReference>
<dbReference type="Proteomes" id="UP000253782">
    <property type="component" value="Unassembled WGS sequence"/>
</dbReference>
<keyword evidence="4" id="KW-0663">Pyridoxal phosphate</keyword>
<dbReference type="PANTHER" id="PTHR42790:SF19">
    <property type="entry name" value="KYNURENINE_ALPHA-AMINOADIPATE AMINOTRANSFERASE, MITOCHONDRIAL"/>
    <property type="match status" value="1"/>
</dbReference>
<protein>
    <submittedName>
        <fullName evidence="6">PLP-dependent aminotransferase family protein</fullName>
    </submittedName>
</protein>